<dbReference type="AlphaFoldDB" id="A0AAP6JGS0"/>
<dbReference type="Pfam" id="PF03703">
    <property type="entry name" value="bPH_2"/>
    <property type="match status" value="1"/>
</dbReference>
<sequence>MNQQSFSNEPVAVGDLPDFSRLELNPVSARYRPYNLLTGCLFMVVVSVVAVVGVGLIFSWFQALWVGIVASLATAAAIAHAWLEPAYRGWAVRERDLVERHGVVWRREVVLPIARIQHVEAASGPVERWFGLMRLQCFTAGGATADLVFHGLSADTALRIRSHLMDSIDVEPGNPAHD</sequence>
<dbReference type="PANTHER" id="PTHR34473">
    <property type="entry name" value="UPF0699 TRANSMEMBRANE PROTEIN YDBS"/>
    <property type="match status" value="1"/>
</dbReference>
<keyword evidence="1" id="KW-0472">Membrane</keyword>
<evidence type="ECO:0000313" key="4">
    <source>
        <dbReference type="Proteomes" id="UP001302316"/>
    </source>
</evidence>
<organism evidence="3 4">
    <name type="scientific">Natronospira elongata</name>
    <dbReference type="NCBI Taxonomy" id="3110268"/>
    <lineage>
        <taxon>Bacteria</taxon>
        <taxon>Pseudomonadati</taxon>
        <taxon>Pseudomonadota</taxon>
        <taxon>Gammaproteobacteria</taxon>
        <taxon>Natronospirales</taxon>
        <taxon>Natronospiraceae</taxon>
        <taxon>Natronospira</taxon>
    </lineage>
</organism>
<proteinExistence type="predicted"/>
<name>A0AAP6JGS0_9GAMM</name>
<feature type="transmembrane region" description="Helical" evidence="1">
    <location>
        <begin position="36"/>
        <end position="58"/>
    </location>
</feature>
<evidence type="ECO:0000313" key="3">
    <source>
        <dbReference type="EMBL" id="MEA5446342.1"/>
    </source>
</evidence>
<dbReference type="RefSeq" id="WP_346052508.1">
    <property type="nucleotide sequence ID" value="NZ_JAYGII010000028.1"/>
</dbReference>
<reference evidence="3 4" key="1">
    <citation type="submission" date="2023-12" db="EMBL/GenBank/DDBJ databases">
        <title>Whole-genome sequencing of halo(alkali)philic microorganisms from hypersaline lakes.</title>
        <authorList>
            <person name="Sorokin D.Y."/>
            <person name="Merkel A.Y."/>
            <person name="Messina E."/>
            <person name="Yakimov M."/>
        </authorList>
    </citation>
    <scope>NUCLEOTIDE SEQUENCE [LARGE SCALE GENOMIC DNA]</scope>
    <source>
        <strain evidence="3 4">AB-CW1</strain>
    </source>
</reference>
<keyword evidence="1" id="KW-1133">Transmembrane helix</keyword>
<feature type="transmembrane region" description="Helical" evidence="1">
    <location>
        <begin position="64"/>
        <end position="83"/>
    </location>
</feature>
<evidence type="ECO:0000256" key="1">
    <source>
        <dbReference type="SAM" id="Phobius"/>
    </source>
</evidence>
<feature type="domain" description="YdbS-like PH" evidence="2">
    <location>
        <begin position="89"/>
        <end position="164"/>
    </location>
</feature>
<dbReference type="EMBL" id="JAYGII010000028">
    <property type="protein sequence ID" value="MEA5446342.1"/>
    <property type="molecule type" value="Genomic_DNA"/>
</dbReference>
<accession>A0AAP6JGS0</accession>
<protein>
    <submittedName>
        <fullName evidence="3">PH domain-containing protein</fullName>
    </submittedName>
</protein>
<dbReference type="InterPro" id="IPR005182">
    <property type="entry name" value="YdbS-like_PH"/>
</dbReference>
<keyword evidence="1" id="KW-0812">Transmembrane</keyword>
<comment type="caution">
    <text evidence="3">The sequence shown here is derived from an EMBL/GenBank/DDBJ whole genome shotgun (WGS) entry which is preliminary data.</text>
</comment>
<dbReference type="PANTHER" id="PTHR34473:SF3">
    <property type="entry name" value="TRANSMEMBRANE PROTEIN-RELATED"/>
    <property type="match status" value="1"/>
</dbReference>
<evidence type="ECO:0000259" key="2">
    <source>
        <dbReference type="Pfam" id="PF03703"/>
    </source>
</evidence>
<keyword evidence="4" id="KW-1185">Reference proteome</keyword>
<gene>
    <name evidence="3" type="ORF">VCB98_10975</name>
</gene>
<dbReference type="Proteomes" id="UP001302316">
    <property type="component" value="Unassembled WGS sequence"/>
</dbReference>